<dbReference type="WBParaSite" id="maker-PairedContig_412-snap-gene-0.4-mRNA-1">
    <property type="protein sequence ID" value="maker-PairedContig_412-snap-gene-0.4-mRNA-1"/>
    <property type="gene ID" value="maker-PairedContig_412-snap-gene-0.4"/>
</dbReference>
<dbReference type="STRING" id="6293.A0A1I8EQR7"/>
<dbReference type="AlphaFoldDB" id="A0A1I8EQR7"/>
<keyword evidence="3" id="KW-0472">Membrane</keyword>
<dbReference type="PANTHER" id="PTHR43157:SF31">
    <property type="entry name" value="PHOSPHATIDYLINOSITOL-GLYCAN BIOSYNTHESIS CLASS F PROTEIN"/>
    <property type="match status" value="1"/>
</dbReference>
<keyword evidence="3" id="KW-1133">Transmembrane helix</keyword>
<dbReference type="PANTHER" id="PTHR43157">
    <property type="entry name" value="PHOSPHATIDYLINOSITOL-GLYCAN BIOSYNTHESIS CLASS F PROTEIN-RELATED"/>
    <property type="match status" value="1"/>
</dbReference>
<comment type="similarity">
    <text evidence="2">Belongs to the short-chain dehydrogenases/reductases (SDR) family.</text>
</comment>
<dbReference type="GO" id="GO:0016491">
    <property type="term" value="F:oxidoreductase activity"/>
    <property type="evidence" value="ECO:0007669"/>
    <property type="project" value="UniProtKB-KW"/>
</dbReference>
<keyword evidence="1" id="KW-0560">Oxidoreductase</keyword>
<evidence type="ECO:0000256" key="3">
    <source>
        <dbReference type="SAM" id="Phobius"/>
    </source>
</evidence>
<keyword evidence="3" id="KW-0812">Transmembrane</keyword>
<reference evidence="4" key="1">
    <citation type="submission" date="2016-11" db="UniProtKB">
        <authorList>
            <consortium name="WormBaseParasite"/>
        </authorList>
    </citation>
    <scope>IDENTIFICATION</scope>
    <source>
        <strain evidence="4">pt0022</strain>
    </source>
</reference>
<dbReference type="SUPFAM" id="SSF51735">
    <property type="entry name" value="NAD(P)-binding Rossmann-fold domains"/>
    <property type="match status" value="1"/>
</dbReference>
<feature type="transmembrane region" description="Helical" evidence="3">
    <location>
        <begin position="24"/>
        <end position="44"/>
    </location>
</feature>
<protein>
    <recommendedName>
        <fullName evidence="5">Oxidoreductase</fullName>
    </recommendedName>
</protein>
<proteinExistence type="inferred from homology"/>
<evidence type="ECO:0000313" key="4">
    <source>
        <dbReference type="WBParaSite" id="maker-PairedContig_412-snap-gene-0.4-mRNA-1"/>
    </source>
</evidence>
<dbReference type="Gene3D" id="3.40.50.720">
    <property type="entry name" value="NAD(P)-binding Rossmann-like Domain"/>
    <property type="match status" value="1"/>
</dbReference>
<evidence type="ECO:0008006" key="5">
    <source>
        <dbReference type="Google" id="ProtNLM"/>
    </source>
</evidence>
<sequence>MITFAPKSSHISFRQSSMTSDEGYFGSLSIPLFGVLTCAGVYFLRRYLKGAQFNEYVKAEGKIALVTGASAGIGKQTARELNLRGATVYMLCRDRVKSENAKIELAKLGCNPTRLILKDVDLASFATIRKFADEIRYEVDKIDILVNNAGIMFYPKFELTEDGHEITWQTNYLGHFLLTELLLPLIKKSSNGRIINVSSSLHKTADSVDVSIVNNKKYFNKSMPYSRSKLAQVMHVRELTRRLRTKDPRTTVTINAVHPGVCFTELMRYTVFSRKYILKIISPLLWFFMKTDKDGAQTTLYVALSKNVEVVSGRYFGECKEHTPSSNSLDDTACNILYNQSLEAVKLSE</sequence>
<evidence type="ECO:0000256" key="1">
    <source>
        <dbReference type="ARBA" id="ARBA00023002"/>
    </source>
</evidence>
<accession>A0A1I8EQR7</accession>
<dbReference type="PRINTS" id="PR00081">
    <property type="entry name" value="GDHRDH"/>
</dbReference>
<dbReference type="Pfam" id="PF00106">
    <property type="entry name" value="adh_short"/>
    <property type="match status" value="1"/>
</dbReference>
<evidence type="ECO:0000256" key="2">
    <source>
        <dbReference type="RuleBase" id="RU000363"/>
    </source>
</evidence>
<dbReference type="InterPro" id="IPR002347">
    <property type="entry name" value="SDR_fam"/>
</dbReference>
<organism evidence="4">
    <name type="scientific">Wuchereria bancrofti</name>
    <dbReference type="NCBI Taxonomy" id="6293"/>
    <lineage>
        <taxon>Eukaryota</taxon>
        <taxon>Metazoa</taxon>
        <taxon>Ecdysozoa</taxon>
        <taxon>Nematoda</taxon>
        <taxon>Chromadorea</taxon>
        <taxon>Rhabditida</taxon>
        <taxon>Spirurina</taxon>
        <taxon>Spiruromorpha</taxon>
        <taxon>Filarioidea</taxon>
        <taxon>Onchocercidae</taxon>
        <taxon>Wuchereria</taxon>
    </lineage>
</organism>
<dbReference type="InterPro" id="IPR036291">
    <property type="entry name" value="NAD(P)-bd_dom_sf"/>
</dbReference>
<name>A0A1I8EQR7_WUCBA</name>
<dbReference type="PRINTS" id="PR00080">
    <property type="entry name" value="SDRFAMILY"/>
</dbReference>